<dbReference type="Gene3D" id="6.10.250.290">
    <property type="match status" value="1"/>
</dbReference>
<evidence type="ECO:0000256" key="4">
    <source>
        <dbReference type="ARBA" id="ARBA00023274"/>
    </source>
</evidence>
<sequence>MARPDKAAAVAELTDEFRSSNGAVLTEYRGLTVAQLKQLRVSLGDDVNYAVVKNTLTKIAAKDAGVDSFDSLLEGPSAIAFIKGDPVVAAKGLRDFAKANPLLVIKGGVLDGKALGSDEINKLADLESREVLLAKLAGAMKAAPQQAVSLFAAPLSQAARLFAALQDKLPAEAPAQDAVADVQDTVQDTVEAPAEASTEETAAADS</sequence>
<dbReference type="CDD" id="cd05797">
    <property type="entry name" value="Ribosomal_L10"/>
    <property type="match status" value="1"/>
</dbReference>
<keyword evidence="4 7" id="KW-0687">Ribonucleoprotein</keyword>
<evidence type="ECO:0000313" key="10">
    <source>
        <dbReference type="Proteomes" id="UP000295060"/>
    </source>
</evidence>
<proteinExistence type="inferred from homology"/>
<dbReference type="GO" id="GO:0005840">
    <property type="term" value="C:ribosome"/>
    <property type="evidence" value="ECO:0007669"/>
    <property type="project" value="UniProtKB-KW"/>
</dbReference>
<gene>
    <name evidence="7" type="primary">rplJ</name>
    <name evidence="9" type="ORF">EV137_6001</name>
</gene>
<dbReference type="InterPro" id="IPR001790">
    <property type="entry name" value="Ribosomal_uL10"/>
</dbReference>
<reference evidence="9 10" key="1">
    <citation type="submission" date="2019-03" db="EMBL/GenBank/DDBJ databases">
        <title>Genomic Encyclopedia of Type Strains, Phase III (KMG-III): the genomes of soil and plant-associated and newly described type strains.</title>
        <authorList>
            <person name="Whitman W."/>
        </authorList>
    </citation>
    <scope>NUCLEOTIDE SEQUENCE [LARGE SCALE GENOMIC DNA]</scope>
    <source>
        <strain evidence="9 10">VKMAc-2574</strain>
    </source>
</reference>
<dbReference type="NCBIfam" id="NF000955">
    <property type="entry name" value="PRK00099.1-1"/>
    <property type="match status" value="1"/>
</dbReference>
<comment type="similarity">
    <text evidence="2 7">Belongs to the universal ribosomal protein uL10 family.</text>
</comment>
<evidence type="ECO:0000313" key="9">
    <source>
        <dbReference type="EMBL" id="TDW87917.1"/>
    </source>
</evidence>
<keyword evidence="3 7" id="KW-0689">Ribosomal protein</keyword>
<dbReference type="Gene3D" id="3.30.70.1730">
    <property type="match status" value="1"/>
</dbReference>
<dbReference type="InterPro" id="IPR043141">
    <property type="entry name" value="Ribosomal_uL10-like_sf"/>
</dbReference>
<dbReference type="PANTHER" id="PTHR11560">
    <property type="entry name" value="39S RIBOSOMAL PROTEIN L10, MITOCHONDRIAL"/>
    <property type="match status" value="1"/>
</dbReference>
<evidence type="ECO:0000256" key="6">
    <source>
        <dbReference type="ARBA" id="ARBA00035202"/>
    </source>
</evidence>
<keyword evidence="7" id="KW-0694">RNA-binding</keyword>
<evidence type="ECO:0000256" key="7">
    <source>
        <dbReference type="HAMAP-Rule" id="MF_00362"/>
    </source>
</evidence>
<dbReference type="InterPro" id="IPR047865">
    <property type="entry name" value="Ribosomal_uL10_bac_type"/>
</dbReference>
<dbReference type="Pfam" id="PF00466">
    <property type="entry name" value="Ribosomal_L10"/>
    <property type="match status" value="1"/>
</dbReference>
<keyword evidence="7" id="KW-0699">rRNA-binding</keyword>
<feature type="region of interest" description="Disordered" evidence="8">
    <location>
        <begin position="185"/>
        <end position="206"/>
    </location>
</feature>
<dbReference type="RefSeq" id="WP_134008501.1">
    <property type="nucleotide sequence ID" value="NZ_SODU01000003.1"/>
</dbReference>
<comment type="caution">
    <text evidence="9">The sequence shown here is derived from an EMBL/GenBank/DDBJ whole genome shotgun (WGS) entry which is preliminary data.</text>
</comment>
<comment type="subunit">
    <text evidence="5 7">Part of the ribosomal stalk of the 50S ribosomal subunit. The N-terminus interacts with L11 and the large rRNA to form the base of the stalk. The C-terminus forms an elongated spine to which L12 dimers bind in a sequential fashion forming a multimeric L10(L12)X complex.</text>
</comment>
<accession>A0ABY2FBF2</accession>
<dbReference type="InterPro" id="IPR022973">
    <property type="entry name" value="Ribosomal_uL10_bac"/>
</dbReference>
<organism evidence="9 10">
    <name type="scientific">Kribbella pratensis</name>
    <dbReference type="NCBI Taxonomy" id="2512112"/>
    <lineage>
        <taxon>Bacteria</taxon>
        <taxon>Bacillati</taxon>
        <taxon>Actinomycetota</taxon>
        <taxon>Actinomycetes</taxon>
        <taxon>Propionibacteriales</taxon>
        <taxon>Kribbellaceae</taxon>
        <taxon>Kribbella</taxon>
    </lineage>
</organism>
<name>A0ABY2FBF2_9ACTN</name>
<dbReference type="SUPFAM" id="SSF160369">
    <property type="entry name" value="Ribosomal protein L10-like"/>
    <property type="match status" value="1"/>
</dbReference>
<dbReference type="Proteomes" id="UP000295060">
    <property type="component" value="Unassembled WGS sequence"/>
</dbReference>
<evidence type="ECO:0000256" key="3">
    <source>
        <dbReference type="ARBA" id="ARBA00022980"/>
    </source>
</evidence>
<dbReference type="InterPro" id="IPR002363">
    <property type="entry name" value="Ribosomal_uL10_CS_bac"/>
</dbReference>
<evidence type="ECO:0000256" key="2">
    <source>
        <dbReference type="ARBA" id="ARBA00008889"/>
    </source>
</evidence>
<dbReference type="EMBL" id="SODU01000003">
    <property type="protein sequence ID" value="TDW87917.1"/>
    <property type="molecule type" value="Genomic_DNA"/>
</dbReference>
<keyword evidence="10" id="KW-1185">Reference proteome</keyword>
<evidence type="ECO:0000256" key="1">
    <source>
        <dbReference type="ARBA" id="ARBA00002633"/>
    </source>
</evidence>
<evidence type="ECO:0000256" key="8">
    <source>
        <dbReference type="SAM" id="MobiDB-lite"/>
    </source>
</evidence>
<dbReference type="PROSITE" id="PS01109">
    <property type="entry name" value="RIBOSOMAL_L10"/>
    <property type="match status" value="1"/>
</dbReference>
<dbReference type="HAMAP" id="MF_00362">
    <property type="entry name" value="Ribosomal_uL10"/>
    <property type="match status" value="1"/>
</dbReference>
<comment type="function">
    <text evidence="1 7">Forms part of the ribosomal stalk, playing a central role in the interaction of the ribosome with GTP-bound translation factors.</text>
</comment>
<protein>
    <recommendedName>
        <fullName evidence="6 7">Large ribosomal subunit protein uL10</fullName>
    </recommendedName>
</protein>
<evidence type="ECO:0000256" key="5">
    <source>
        <dbReference type="ARBA" id="ARBA00026025"/>
    </source>
</evidence>